<dbReference type="Proteomes" id="UP000266385">
    <property type="component" value="Unassembled WGS sequence"/>
</dbReference>
<dbReference type="InterPro" id="IPR004360">
    <property type="entry name" value="Glyas_Fos-R_dOase_dom"/>
</dbReference>
<name>A0A399RI19_9PROT</name>
<dbReference type="Pfam" id="PF00903">
    <property type="entry name" value="Glyoxalase"/>
    <property type="match status" value="1"/>
</dbReference>
<feature type="domain" description="VOC" evidence="1">
    <location>
        <begin position="5"/>
        <end position="124"/>
    </location>
</feature>
<dbReference type="AlphaFoldDB" id="A0A399RI19"/>
<dbReference type="OrthoDB" id="9812656at2"/>
<dbReference type="InterPro" id="IPR037523">
    <property type="entry name" value="VOC_core"/>
</dbReference>
<evidence type="ECO:0000313" key="2">
    <source>
        <dbReference type="EMBL" id="RIJ30163.1"/>
    </source>
</evidence>
<dbReference type="SUPFAM" id="SSF54593">
    <property type="entry name" value="Glyoxalase/Bleomycin resistance protein/Dihydroxybiphenyl dioxygenase"/>
    <property type="match status" value="1"/>
</dbReference>
<accession>A0A399RI19</accession>
<protein>
    <submittedName>
        <fullName evidence="2">VOC family protein</fullName>
    </submittedName>
</protein>
<dbReference type="PROSITE" id="PS51819">
    <property type="entry name" value="VOC"/>
    <property type="match status" value="1"/>
</dbReference>
<gene>
    <name evidence="2" type="ORF">D1223_05800</name>
</gene>
<reference evidence="2 3" key="1">
    <citation type="submission" date="2018-08" db="EMBL/GenBank/DDBJ databases">
        <title>Henriciella mobilis sp. nov., isolated from seawater.</title>
        <authorList>
            <person name="Cheng H."/>
            <person name="Wu Y.-H."/>
            <person name="Xu X.-W."/>
            <person name="Guo L.-L."/>
        </authorList>
    </citation>
    <scope>NUCLEOTIDE SEQUENCE [LARGE SCALE GENOMIC DNA]</scope>
    <source>
        <strain evidence="2 3">JN25</strain>
    </source>
</reference>
<dbReference type="CDD" id="cd06587">
    <property type="entry name" value="VOC"/>
    <property type="match status" value="1"/>
</dbReference>
<comment type="caution">
    <text evidence="2">The sequence shown here is derived from an EMBL/GenBank/DDBJ whole genome shotgun (WGS) entry which is preliminary data.</text>
</comment>
<organism evidence="2 3">
    <name type="scientific">Henriciella mobilis</name>
    <dbReference type="NCBI Taxonomy" id="2305467"/>
    <lineage>
        <taxon>Bacteria</taxon>
        <taxon>Pseudomonadati</taxon>
        <taxon>Pseudomonadota</taxon>
        <taxon>Alphaproteobacteria</taxon>
        <taxon>Hyphomonadales</taxon>
        <taxon>Hyphomonadaceae</taxon>
        <taxon>Henriciella</taxon>
    </lineage>
</organism>
<dbReference type="Gene3D" id="3.10.180.10">
    <property type="entry name" value="2,3-Dihydroxybiphenyl 1,2-Dioxygenase, domain 1"/>
    <property type="match status" value="1"/>
</dbReference>
<dbReference type="EMBL" id="QWFX01000006">
    <property type="protein sequence ID" value="RIJ30163.1"/>
    <property type="molecule type" value="Genomic_DNA"/>
</dbReference>
<evidence type="ECO:0000313" key="3">
    <source>
        <dbReference type="Proteomes" id="UP000266385"/>
    </source>
</evidence>
<keyword evidence="3" id="KW-1185">Reference proteome</keyword>
<proteinExistence type="predicted"/>
<sequence length="125" mass="13647">MMQSAPFSIFLATTDADASRRFYGETLGLKLVSEDDFALVFQLAGAELRISKVPAFTPQPFTVLDWQVTDIAAAQAGLASRGVEPVLFDGMDQDERGIWKVPGAPVRILWFKDPDGNVLSVSQRG</sequence>
<evidence type="ECO:0000259" key="1">
    <source>
        <dbReference type="PROSITE" id="PS51819"/>
    </source>
</evidence>
<dbReference type="RefSeq" id="WP_119375482.1">
    <property type="nucleotide sequence ID" value="NZ_QWFX01000006.1"/>
</dbReference>
<dbReference type="InterPro" id="IPR029068">
    <property type="entry name" value="Glyas_Bleomycin-R_OHBP_Dase"/>
</dbReference>